<reference evidence="1" key="1">
    <citation type="submission" date="2012-05" db="EMBL/GenBank/DDBJ databases">
        <authorList>
            <person name="Studholme D.J."/>
            <person name="Wasukira A."/>
            <person name="Grant M."/>
        </authorList>
    </citation>
    <scope>NUCLEOTIDE SEQUENCE [LARGE SCALE GENOMIC DNA]</scope>
    <source>
        <strain evidence="1">NCPPB 890</strain>
    </source>
</reference>
<dbReference type="EMBL" id="AKBN01000154">
    <property type="protein sequence ID" value="KFA03472.1"/>
    <property type="molecule type" value="Genomic_DNA"/>
</dbReference>
<comment type="caution">
    <text evidence="1">The sequence shown here is derived from an EMBL/GenBank/DDBJ whole genome shotgun (WGS) entry which is preliminary data.</text>
</comment>
<name>A0A837AQH5_XANVA</name>
<organism evidence="1">
    <name type="scientific">Xanthomonas vasicola pv. vasculorum NCPPB 890</name>
    <dbReference type="NCBI Taxonomy" id="1184265"/>
    <lineage>
        <taxon>Bacteria</taxon>
        <taxon>Pseudomonadati</taxon>
        <taxon>Pseudomonadota</taxon>
        <taxon>Gammaproteobacteria</taxon>
        <taxon>Lysobacterales</taxon>
        <taxon>Lysobacteraceae</taxon>
        <taxon>Xanthomonas</taxon>
    </lineage>
</organism>
<gene>
    <name evidence="1" type="ORF">A11K_0103315</name>
</gene>
<protein>
    <submittedName>
        <fullName evidence="1">Uncharacterized protein</fullName>
    </submittedName>
</protein>
<evidence type="ECO:0000313" key="1">
    <source>
        <dbReference type="EMBL" id="KFA03472.1"/>
    </source>
</evidence>
<dbReference type="AlphaFoldDB" id="A0A837AQH5"/>
<accession>A0A837AQH5</accession>
<sequence length="60" mass="6606">MCEYFTAAVAYRVLEPMKMLPARNGGAHDPIVEREFRSHYCPARPGDVDAVGLVADLGKL</sequence>
<proteinExistence type="predicted"/>